<evidence type="ECO:0000256" key="1">
    <source>
        <dbReference type="SAM" id="MobiDB-lite"/>
    </source>
</evidence>
<dbReference type="EMBL" id="LXQA010987871">
    <property type="protein sequence ID" value="MCI80099.1"/>
    <property type="molecule type" value="Genomic_DNA"/>
</dbReference>
<feature type="compositionally biased region" description="Low complexity" evidence="1">
    <location>
        <begin position="55"/>
        <end position="69"/>
    </location>
</feature>
<proteinExistence type="predicted"/>
<protein>
    <submittedName>
        <fullName evidence="2">Uncharacterized protein</fullName>
    </submittedName>
</protein>
<accession>A0A392UYN3</accession>
<dbReference type="Proteomes" id="UP000265520">
    <property type="component" value="Unassembled WGS sequence"/>
</dbReference>
<organism evidence="2 3">
    <name type="scientific">Trifolium medium</name>
    <dbReference type="NCBI Taxonomy" id="97028"/>
    <lineage>
        <taxon>Eukaryota</taxon>
        <taxon>Viridiplantae</taxon>
        <taxon>Streptophyta</taxon>
        <taxon>Embryophyta</taxon>
        <taxon>Tracheophyta</taxon>
        <taxon>Spermatophyta</taxon>
        <taxon>Magnoliopsida</taxon>
        <taxon>eudicotyledons</taxon>
        <taxon>Gunneridae</taxon>
        <taxon>Pentapetalae</taxon>
        <taxon>rosids</taxon>
        <taxon>fabids</taxon>
        <taxon>Fabales</taxon>
        <taxon>Fabaceae</taxon>
        <taxon>Papilionoideae</taxon>
        <taxon>50 kb inversion clade</taxon>
        <taxon>NPAAA clade</taxon>
        <taxon>Hologalegina</taxon>
        <taxon>IRL clade</taxon>
        <taxon>Trifolieae</taxon>
        <taxon>Trifolium</taxon>
    </lineage>
</organism>
<feature type="region of interest" description="Disordered" evidence="1">
    <location>
        <begin position="1"/>
        <end position="23"/>
    </location>
</feature>
<feature type="non-terminal residue" evidence="2">
    <location>
        <position position="1"/>
    </location>
</feature>
<name>A0A392UYN3_9FABA</name>
<dbReference type="AlphaFoldDB" id="A0A392UYN3"/>
<feature type="compositionally biased region" description="Low complexity" evidence="1">
    <location>
        <begin position="1"/>
        <end position="12"/>
    </location>
</feature>
<keyword evidence="3" id="KW-1185">Reference proteome</keyword>
<comment type="caution">
    <text evidence="2">The sequence shown here is derived from an EMBL/GenBank/DDBJ whole genome shotgun (WGS) entry which is preliminary data.</text>
</comment>
<evidence type="ECO:0000313" key="2">
    <source>
        <dbReference type="EMBL" id="MCI80099.1"/>
    </source>
</evidence>
<feature type="region of interest" description="Disordered" evidence="1">
    <location>
        <begin position="45"/>
        <end position="69"/>
    </location>
</feature>
<sequence>NQSTSKKPASSFAKKKEEETNAVSKSYLAQVPYFPYLAATQHQSSQGYPLPQAITNASKSCTSTSSAAS</sequence>
<evidence type="ECO:0000313" key="3">
    <source>
        <dbReference type="Proteomes" id="UP000265520"/>
    </source>
</evidence>
<reference evidence="2 3" key="1">
    <citation type="journal article" date="2018" name="Front. Plant Sci.">
        <title>Red Clover (Trifolium pratense) and Zigzag Clover (T. medium) - A Picture of Genomic Similarities and Differences.</title>
        <authorList>
            <person name="Dluhosova J."/>
            <person name="Istvanek J."/>
            <person name="Nedelnik J."/>
            <person name="Repkova J."/>
        </authorList>
    </citation>
    <scope>NUCLEOTIDE SEQUENCE [LARGE SCALE GENOMIC DNA]</scope>
    <source>
        <strain evidence="3">cv. 10/8</strain>
        <tissue evidence="2">Leaf</tissue>
    </source>
</reference>